<dbReference type="EMBL" id="CP119325">
    <property type="protein sequence ID" value="WEK31534.1"/>
    <property type="molecule type" value="Genomic_DNA"/>
</dbReference>
<evidence type="ECO:0000313" key="14">
    <source>
        <dbReference type="Proteomes" id="UP001216329"/>
    </source>
</evidence>
<keyword evidence="5 9" id="KW-0798">TonB box</keyword>
<evidence type="ECO:0000256" key="1">
    <source>
        <dbReference type="ARBA" id="ARBA00004571"/>
    </source>
</evidence>
<feature type="chain" id="PRO_5042612640" evidence="10">
    <location>
        <begin position="22"/>
        <end position="1031"/>
    </location>
</feature>
<name>A0AAJ6BDA4_9PSED</name>
<evidence type="ECO:0000256" key="10">
    <source>
        <dbReference type="SAM" id="SignalP"/>
    </source>
</evidence>
<dbReference type="PROSITE" id="PS52016">
    <property type="entry name" value="TONB_DEPENDENT_REC_3"/>
    <property type="match status" value="1"/>
</dbReference>
<dbReference type="Pfam" id="PF00593">
    <property type="entry name" value="TonB_dep_Rec_b-barrel"/>
    <property type="match status" value="1"/>
</dbReference>
<dbReference type="InterPro" id="IPR037066">
    <property type="entry name" value="Plug_dom_sf"/>
</dbReference>
<dbReference type="Pfam" id="PF07715">
    <property type="entry name" value="Plug"/>
    <property type="match status" value="1"/>
</dbReference>
<evidence type="ECO:0000259" key="11">
    <source>
        <dbReference type="Pfam" id="PF00593"/>
    </source>
</evidence>
<feature type="domain" description="TonB-dependent receptor-like beta-barrel" evidence="11">
    <location>
        <begin position="737"/>
        <end position="1002"/>
    </location>
</feature>
<dbReference type="InterPro" id="IPR039426">
    <property type="entry name" value="TonB-dep_rcpt-like"/>
</dbReference>
<dbReference type="Gene3D" id="2.40.170.20">
    <property type="entry name" value="TonB-dependent receptor, beta-barrel domain"/>
    <property type="match status" value="2"/>
</dbReference>
<dbReference type="PANTHER" id="PTHR30442:SF0">
    <property type="entry name" value="FE(3+) DICITRATE TRANSPORT PROTEIN FECA"/>
    <property type="match status" value="1"/>
</dbReference>
<evidence type="ECO:0000256" key="8">
    <source>
        <dbReference type="PROSITE-ProRule" id="PRU01360"/>
    </source>
</evidence>
<keyword evidence="6 8" id="KW-0472">Membrane</keyword>
<protein>
    <submittedName>
        <fullName evidence="13">TonB-dependent receptor</fullName>
    </submittedName>
</protein>
<dbReference type="InterPro" id="IPR036942">
    <property type="entry name" value="Beta-barrel_TonB_sf"/>
</dbReference>
<evidence type="ECO:0000313" key="13">
    <source>
        <dbReference type="EMBL" id="WEK31534.1"/>
    </source>
</evidence>
<feature type="domain" description="TonB-dependent receptor plug" evidence="12">
    <location>
        <begin position="93"/>
        <end position="191"/>
    </location>
</feature>
<dbReference type="PANTHER" id="PTHR30442">
    <property type="entry name" value="IRON III DICITRATE TRANSPORT PROTEIN FECA"/>
    <property type="match status" value="1"/>
</dbReference>
<keyword evidence="13" id="KW-0675">Receptor</keyword>
<sequence>MRLKPLAWSVLLALASPLALAEGEAAAAPSSAPSMGPIEIELPAGYEEEMSKAGTSQKGLQVLEALEVKGEWEDKDEKGKSDVYRKDISGAYVGKKELERYKGASVGDVFRGLNGVYSGDARNSGALDPNIRGIQGEGRIPVTVDGTEQASSVWMGSAGVSNRNYVDPSMIGSIAVEKGPSMTPGVKSGVGGSVQIKTLEAEDIVRPGEQFGLEIKSETATNSVKPDETAMDYFGKDYRDIEGVSSGYNGQLAVGNKAIMQVSPHTQNRGTDFDFNDNAFRIAAGARHDDFDLLAAYSYRKKGNYYSGKGGSQRYQTDKWWDEASAVQGGNVSGAVATGYVANLYAPGQEVVNTSSEMRTSLLKGTWYLPDQQSLKLTYMRSEQEFGESVPYLISYMVRNKPEGEDYALQFPYSEIKQDTYSLTYNWNPDENPLIDLQAGVWMTQNNSRRHQNGDEVYGIAATFVSDQDVGYNNYVRCMAAGTAASCGAAPQRLPNTDGRFNVLARALQVSDHDRWGVNLSNRMQLTDSLVLTLAGNFSDEKLAQQAAADVGSTNLAAWVGNFVGTRSGSRQEFNFTFNNEWSATPWLVLNAGARFADYSAFDDGLAKHRKNKDAGWGDTSAVVGQAFSYRELMTATEAQAFRDGLRAEVESWGLPDEMVDEMVEIELANTTVDGYLYKNKTSFTADYDGFRIDTATNKFRNGEVDLKETVSNAQGGNGNALRYVGYANEGAVVEEVSENDRWSKPDKLQGTAWTPMFGATFLLTDRARIYIRYSEFVRFPSVYEATQSTFGGLRRASAVGPEHSYNWEAGYVHDLRGFMPDFRYADFRINYYKNEIRDFIDRDYYFNIVQFDKKKYSGIELQTRFDTGRYFVNLGGTYRLKQELCDKEYAATLEPFFQRDYSTCVTAGFPTTFARTSLQPKYSIDLDGGVRLFGEALELGGRMTYHSSAKNEDEEEWIRNGSLAVTTGNRPFQWHPVWVFDAYASYQVNKSLDLEMGVNNITNRYYIDPLARVMMPAPGRTLKAGFTVRF</sequence>
<dbReference type="GO" id="GO:0033214">
    <property type="term" value="P:siderophore-iron import into cell"/>
    <property type="evidence" value="ECO:0007669"/>
    <property type="project" value="TreeGrafter"/>
</dbReference>
<evidence type="ECO:0000256" key="2">
    <source>
        <dbReference type="ARBA" id="ARBA00022448"/>
    </source>
</evidence>
<dbReference type="InterPro" id="IPR000531">
    <property type="entry name" value="Beta-barrel_TonB"/>
</dbReference>
<evidence type="ECO:0000256" key="6">
    <source>
        <dbReference type="ARBA" id="ARBA00023136"/>
    </source>
</evidence>
<keyword evidence="7 8" id="KW-0998">Cell outer membrane</keyword>
<keyword evidence="10" id="KW-0732">Signal</keyword>
<comment type="subcellular location">
    <subcellularLocation>
        <location evidence="1 8">Cell outer membrane</location>
        <topology evidence="1 8">Multi-pass membrane protein</topology>
    </subcellularLocation>
</comment>
<feature type="signal peptide" evidence="10">
    <location>
        <begin position="1"/>
        <end position="21"/>
    </location>
</feature>
<evidence type="ECO:0000259" key="12">
    <source>
        <dbReference type="Pfam" id="PF07715"/>
    </source>
</evidence>
<evidence type="ECO:0000256" key="7">
    <source>
        <dbReference type="ARBA" id="ARBA00023237"/>
    </source>
</evidence>
<proteinExistence type="inferred from homology"/>
<evidence type="ECO:0000256" key="9">
    <source>
        <dbReference type="RuleBase" id="RU003357"/>
    </source>
</evidence>
<dbReference type="GO" id="GO:0009279">
    <property type="term" value="C:cell outer membrane"/>
    <property type="evidence" value="ECO:0007669"/>
    <property type="project" value="UniProtKB-SubCell"/>
</dbReference>
<evidence type="ECO:0000256" key="3">
    <source>
        <dbReference type="ARBA" id="ARBA00022452"/>
    </source>
</evidence>
<keyword evidence="2 8" id="KW-0813">Transport</keyword>
<dbReference type="AlphaFoldDB" id="A0AAJ6BDA4"/>
<dbReference type="SUPFAM" id="SSF56935">
    <property type="entry name" value="Porins"/>
    <property type="match status" value="1"/>
</dbReference>
<gene>
    <name evidence="13" type="ORF">P0Y58_04865</name>
</gene>
<reference evidence="13" key="1">
    <citation type="submission" date="2023-03" db="EMBL/GenBank/DDBJ databases">
        <title>Andean soil-derived lignocellulolytic bacterial consortium as a source of novel taxa and putative plastic-active enzymes.</title>
        <authorList>
            <person name="Diaz-Garcia L."/>
            <person name="Chuvochina M."/>
            <person name="Feuerriegel G."/>
            <person name="Bunk B."/>
            <person name="Sproer C."/>
            <person name="Streit W.R."/>
            <person name="Rodriguez L.M."/>
            <person name="Overmann J."/>
            <person name="Jimenez D.J."/>
        </authorList>
    </citation>
    <scope>NUCLEOTIDE SEQUENCE</scope>
    <source>
        <strain evidence="13">MAG 876</strain>
    </source>
</reference>
<evidence type="ECO:0000256" key="4">
    <source>
        <dbReference type="ARBA" id="ARBA00022692"/>
    </source>
</evidence>
<accession>A0AAJ6BDA4</accession>
<organism evidence="13 14">
    <name type="scientific">Candidatus Pseudomonas phytovorans</name>
    <dbReference type="NCBI Taxonomy" id="3121377"/>
    <lineage>
        <taxon>Bacteria</taxon>
        <taxon>Pseudomonadati</taxon>
        <taxon>Pseudomonadota</taxon>
        <taxon>Gammaproteobacteria</taxon>
        <taxon>Pseudomonadales</taxon>
        <taxon>Pseudomonadaceae</taxon>
        <taxon>Pseudomonas</taxon>
    </lineage>
</organism>
<dbReference type="InterPro" id="IPR012910">
    <property type="entry name" value="Plug_dom"/>
</dbReference>
<keyword evidence="4 8" id="KW-0812">Transmembrane</keyword>
<dbReference type="Proteomes" id="UP001216329">
    <property type="component" value="Chromosome"/>
</dbReference>
<comment type="similarity">
    <text evidence="8 9">Belongs to the TonB-dependent receptor family.</text>
</comment>
<evidence type="ECO:0000256" key="5">
    <source>
        <dbReference type="ARBA" id="ARBA00023077"/>
    </source>
</evidence>
<keyword evidence="3 8" id="KW-1134">Transmembrane beta strand</keyword>
<dbReference type="Gene3D" id="2.170.130.10">
    <property type="entry name" value="TonB-dependent receptor, plug domain"/>
    <property type="match status" value="1"/>
</dbReference>